<feature type="transmembrane region" description="Helical" evidence="5">
    <location>
        <begin position="359"/>
        <end position="381"/>
    </location>
</feature>
<dbReference type="InterPro" id="IPR050927">
    <property type="entry name" value="TRPM"/>
</dbReference>
<dbReference type="Pfam" id="PF25508">
    <property type="entry name" value="TRPM2"/>
    <property type="match status" value="1"/>
</dbReference>
<organism evidence="7 8">
    <name type="scientific">Rotaria sordida</name>
    <dbReference type="NCBI Taxonomy" id="392033"/>
    <lineage>
        <taxon>Eukaryota</taxon>
        <taxon>Metazoa</taxon>
        <taxon>Spiralia</taxon>
        <taxon>Gnathifera</taxon>
        <taxon>Rotifera</taxon>
        <taxon>Eurotatoria</taxon>
        <taxon>Bdelloidea</taxon>
        <taxon>Philodinida</taxon>
        <taxon>Philodinidae</taxon>
        <taxon>Rotaria</taxon>
    </lineage>
</organism>
<dbReference type="GO" id="GO:0030001">
    <property type="term" value="P:metal ion transport"/>
    <property type="evidence" value="ECO:0007669"/>
    <property type="project" value="TreeGrafter"/>
</dbReference>
<sequence length="801" mass="94079">HAVSIIIGGGLNALEVITNDIESRRPVVLIQGSDRLADVLVTLFQQMPTYRRNEQDEKQHRIDEDRLIDLALNWNCIDEILPISEANPSMIFFYNRTLTMKFIDYQFCELVGEFNSSIYHSSEDDNHSNVVSSDTNNVTFQRKNWKLPYTEDELFRDLFLWSILMDMPEMAKIFLVYVPSTLCAALIASTVFKRYAECATTVGQQETFRSQAHEFETHAAKIIDKCYEVNEKVAFELLLRQVPFFGDVTCMQVAIASKSEIVLKTKCFDQALTEVWYDKLSIQDRELSTILCHILSVLSFGFCAPFLLKYRAVPNESKNETLSSEGINYYIGNDFSEKPVSIKFLRRVKYFHESPSIKMWYHLISYIWFLLVFSYMMLYHFDSRATFKIPHWTEIYVIITIATMICEDIRMAYHNYTTKMTEQWASIPYLFFFIGLGFRYGNYNEKSLSTARIWWAFDLELWYLGSLRFIMTLKFFGQKLLKLQNMFQDLFGFAYIIFIAISAYGVVSRSLIFYNEIPFTGNEIFKQIYYQSYWFIYGENTDKDLLDEKIKNGTSFMVYQATATHILLAFHMLFINILLLNLLIAVFTDTIGAVQNRMNFHWSYKRYLFVREYFERLPFAFPPLTLLAYLILLFRTIYHQYCQKLFRNQIRDQNNQSTSKSHGIVPIFKMIPVDKLQQNKSWDRLENALLRDDDYFGSEKKRENLSSITDDTNSKTKQNITASDTVQPFSNQEELIRNMKTEISAIKSAINNNQKDIHDMKTQIKHHMRQANESFQWIMNALARVKMNNPNEPPPILSIPD</sequence>
<dbReference type="AlphaFoldDB" id="A0A819GLE5"/>
<evidence type="ECO:0000256" key="3">
    <source>
        <dbReference type="ARBA" id="ARBA00022989"/>
    </source>
</evidence>
<evidence type="ECO:0000259" key="6">
    <source>
        <dbReference type="Pfam" id="PF25508"/>
    </source>
</evidence>
<dbReference type="InterPro" id="IPR057366">
    <property type="entry name" value="TRPM-like"/>
</dbReference>
<dbReference type="GO" id="GO:0005261">
    <property type="term" value="F:monoatomic cation channel activity"/>
    <property type="evidence" value="ECO:0007669"/>
    <property type="project" value="TreeGrafter"/>
</dbReference>
<evidence type="ECO:0000256" key="2">
    <source>
        <dbReference type="ARBA" id="ARBA00022692"/>
    </source>
</evidence>
<gene>
    <name evidence="7" type="ORF">FNK824_LOCUS19672</name>
</gene>
<comment type="caution">
    <text evidence="7">The sequence shown here is derived from an EMBL/GenBank/DDBJ whole genome shotgun (WGS) entry which is preliminary data.</text>
</comment>
<feature type="transmembrane region" description="Helical" evidence="5">
    <location>
        <begin position="287"/>
        <end position="308"/>
    </location>
</feature>
<evidence type="ECO:0000313" key="8">
    <source>
        <dbReference type="Proteomes" id="UP000663874"/>
    </source>
</evidence>
<keyword evidence="4 5" id="KW-0472">Membrane</keyword>
<name>A0A819GLE5_9BILA</name>
<evidence type="ECO:0000256" key="4">
    <source>
        <dbReference type="ARBA" id="ARBA00023136"/>
    </source>
</evidence>
<dbReference type="GO" id="GO:0005886">
    <property type="term" value="C:plasma membrane"/>
    <property type="evidence" value="ECO:0007669"/>
    <property type="project" value="TreeGrafter"/>
</dbReference>
<dbReference type="PANTHER" id="PTHR13800">
    <property type="entry name" value="TRANSIENT RECEPTOR POTENTIAL CATION CHANNEL, SUBFAMILY M, MEMBER 6"/>
    <property type="match status" value="1"/>
</dbReference>
<feature type="transmembrane region" description="Helical" evidence="5">
    <location>
        <begin position="393"/>
        <end position="412"/>
    </location>
</feature>
<proteinExistence type="predicted"/>
<feature type="transmembrane region" description="Helical" evidence="5">
    <location>
        <begin position="566"/>
        <end position="592"/>
    </location>
</feature>
<comment type="subcellular location">
    <subcellularLocation>
        <location evidence="1">Membrane</location>
        <topology evidence="1">Multi-pass membrane protein</topology>
    </subcellularLocation>
</comment>
<reference evidence="7" key="1">
    <citation type="submission" date="2021-02" db="EMBL/GenBank/DDBJ databases">
        <authorList>
            <person name="Nowell W R."/>
        </authorList>
    </citation>
    <scope>NUCLEOTIDE SEQUENCE</scope>
</reference>
<protein>
    <recommendedName>
        <fullName evidence="6">TRPM-like domain-containing protein</fullName>
    </recommendedName>
</protein>
<dbReference type="EMBL" id="CAJOBE010003488">
    <property type="protein sequence ID" value="CAF3883605.1"/>
    <property type="molecule type" value="Genomic_DNA"/>
</dbReference>
<dbReference type="PANTHER" id="PTHR13800:SF1">
    <property type="entry name" value="TRANSIENT RECEPTOR POTENTIAL CATION CHANNEL TRPM"/>
    <property type="match status" value="1"/>
</dbReference>
<feature type="domain" description="TRPM-like" evidence="6">
    <location>
        <begin position="105"/>
        <end position="258"/>
    </location>
</feature>
<dbReference type="Proteomes" id="UP000663874">
    <property type="component" value="Unassembled WGS sequence"/>
</dbReference>
<keyword evidence="3 5" id="KW-1133">Transmembrane helix</keyword>
<feature type="transmembrane region" description="Helical" evidence="5">
    <location>
        <begin position="613"/>
        <end position="634"/>
    </location>
</feature>
<keyword evidence="2 5" id="KW-0812">Transmembrane</keyword>
<evidence type="ECO:0000313" key="7">
    <source>
        <dbReference type="EMBL" id="CAF3883605.1"/>
    </source>
</evidence>
<evidence type="ECO:0000256" key="5">
    <source>
        <dbReference type="SAM" id="Phobius"/>
    </source>
</evidence>
<feature type="transmembrane region" description="Helical" evidence="5">
    <location>
        <begin position="489"/>
        <end position="507"/>
    </location>
</feature>
<feature type="transmembrane region" description="Helical" evidence="5">
    <location>
        <begin position="424"/>
        <end position="441"/>
    </location>
</feature>
<feature type="non-terminal residue" evidence="7">
    <location>
        <position position="1"/>
    </location>
</feature>
<evidence type="ECO:0000256" key="1">
    <source>
        <dbReference type="ARBA" id="ARBA00004141"/>
    </source>
</evidence>
<accession>A0A819GLE5</accession>